<dbReference type="Gene3D" id="3.40.50.150">
    <property type="entry name" value="Vaccinia Virus protein VP39"/>
    <property type="match status" value="1"/>
</dbReference>
<dbReference type="InterPro" id="IPR011610">
    <property type="entry name" value="SAM_mthyl_Trfase_ML2640-like"/>
</dbReference>
<dbReference type="SUPFAM" id="SSF53335">
    <property type="entry name" value="S-adenosyl-L-methionine-dependent methyltransferases"/>
    <property type="match status" value="1"/>
</dbReference>
<dbReference type="Proteomes" id="UP000501705">
    <property type="component" value="Chromosome"/>
</dbReference>
<dbReference type="GO" id="GO:0008168">
    <property type="term" value="F:methyltransferase activity"/>
    <property type="evidence" value="ECO:0007669"/>
    <property type="project" value="UniProtKB-UniRule"/>
</dbReference>
<accession>A0A6G9XQ76</accession>
<gene>
    <name evidence="7" type="ORF">F5X71_12690</name>
</gene>
<proteinExistence type="inferred from homology"/>
<evidence type="ECO:0000256" key="5">
    <source>
        <dbReference type="ARBA" id="ARBA00022691"/>
    </source>
</evidence>
<keyword evidence="5 6" id="KW-0949">S-adenosyl-L-methionine</keyword>
<dbReference type="Pfam" id="PF04072">
    <property type="entry name" value="LCM"/>
    <property type="match status" value="1"/>
</dbReference>
<dbReference type="EC" id="2.1.1.-" evidence="6"/>
<dbReference type="PANTHER" id="PTHR43619">
    <property type="entry name" value="S-ADENOSYL-L-METHIONINE-DEPENDENT METHYLTRANSFERASE YKTD-RELATED"/>
    <property type="match status" value="1"/>
</dbReference>
<sequence>MRTDDDSWDIVTSVGATALGVAAVRAGETRRPDALFRDPYAEVLVDAVDSAAWARIGQGLGTTDPAAAQSFGVLADLIVARTCYFDEFFAAVVAAGIRQIVLVAAGLDARAYRLEWPTGTTVFELDQPKVLQFKAAAFAARGIAPAVERREVPVDLREDWPTALRDKGFDPAAPTAWLAEGLLRYLPAEAQDRLLDAISEFSAPGSRVALNMTMAEAPDAAQRADARSLMRTAFDVDVDVGALWYSTEGRSDPVAWFTAHGWSARRADPAAVLAEHGRPVTAEQAAAMRTHLLMTAIRP</sequence>
<dbReference type="InterPro" id="IPR029063">
    <property type="entry name" value="SAM-dependent_MTases_sf"/>
</dbReference>
<evidence type="ECO:0000313" key="8">
    <source>
        <dbReference type="Proteomes" id="UP000501705"/>
    </source>
</evidence>
<keyword evidence="3 6" id="KW-0489">Methyltransferase</keyword>
<keyword evidence="4 7" id="KW-0808">Transferase</keyword>
<dbReference type="NCBIfam" id="TIGR00027">
    <property type="entry name" value="mthyl_TIGR00027"/>
    <property type="match status" value="1"/>
</dbReference>
<protein>
    <recommendedName>
        <fullName evidence="6">S-adenosyl-L-methionine-dependent methyltransferase</fullName>
        <ecNumber evidence="6">2.1.1.-</ecNumber>
    </recommendedName>
</protein>
<evidence type="ECO:0000256" key="3">
    <source>
        <dbReference type="ARBA" id="ARBA00022603"/>
    </source>
</evidence>
<dbReference type="AlphaFoldDB" id="A0A6G9XQ76"/>
<dbReference type="PANTHER" id="PTHR43619:SF2">
    <property type="entry name" value="S-ADENOSYL-L-METHIONINE-DEPENDENT METHYLTRANSFERASES SUPERFAMILY PROTEIN"/>
    <property type="match status" value="1"/>
</dbReference>
<reference evidence="7 8" key="1">
    <citation type="journal article" date="2019" name="ACS Chem. Biol.">
        <title>Identification and Mobilization of a Cryptic Antibiotic Biosynthesis Gene Locus from a Human-Pathogenic Nocardia Isolate.</title>
        <authorList>
            <person name="Herisse M."/>
            <person name="Ishida K."/>
            <person name="Porter J.L."/>
            <person name="Howden B."/>
            <person name="Hertweck C."/>
            <person name="Stinear T.P."/>
            <person name="Pidot S.J."/>
        </authorList>
    </citation>
    <scope>NUCLEOTIDE SEQUENCE [LARGE SCALE GENOMIC DNA]</scope>
    <source>
        <strain evidence="7 8">AUSMDU00024985</strain>
    </source>
</reference>
<evidence type="ECO:0000256" key="4">
    <source>
        <dbReference type="ARBA" id="ARBA00022679"/>
    </source>
</evidence>
<name>A0A6G9XQ76_NOCBR</name>
<organism evidence="7 8">
    <name type="scientific">Nocardia brasiliensis</name>
    <dbReference type="NCBI Taxonomy" id="37326"/>
    <lineage>
        <taxon>Bacteria</taxon>
        <taxon>Bacillati</taxon>
        <taxon>Actinomycetota</taxon>
        <taxon>Actinomycetes</taxon>
        <taxon>Mycobacteriales</taxon>
        <taxon>Nocardiaceae</taxon>
        <taxon>Nocardia</taxon>
    </lineage>
</organism>
<dbReference type="InterPro" id="IPR007213">
    <property type="entry name" value="Ppm1/Ppm2/Tcmp"/>
</dbReference>
<comment type="similarity">
    <text evidence="2 6">Belongs to the UPF0677 family.</text>
</comment>
<evidence type="ECO:0000256" key="2">
    <source>
        <dbReference type="ARBA" id="ARBA00008138"/>
    </source>
</evidence>
<evidence type="ECO:0000313" key="7">
    <source>
        <dbReference type="EMBL" id="QIS03056.1"/>
    </source>
</evidence>
<comment type="function">
    <text evidence="1 6">Exhibits S-adenosyl-L-methionine-dependent methyltransferase activity.</text>
</comment>
<evidence type="ECO:0000256" key="1">
    <source>
        <dbReference type="ARBA" id="ARBA00003907"/>
    </source>
</evidence>
<evidence type="ECO:0000256" key="6">
    <source>
        <dbReference type="RuleBase" id="RU362030"/>
    </source>
</evidence>
<dbReference type="GO" id="GO:0032259">
    <property type="term" value="P:methylation"/>
    <property type="evidence" value="ECO:0007669"/>
    <property type="project" value="UniProtKB-KW"/>
</dbReference>
<dbReference type="EMBL" id="CP046171">
    <property type="protein sequence ID" value="QIS03056.1"/>
    <property type="molecule type" value="Genomic_DNA"/>
</dbReference>
<dbReference type="RefSeq" id="WP_167462126.1">
    <property type="nucleotide sequence ID" value="NZ_CP046171.1"/>
</dbReference>